<dbReference type="Gene3D" id="1.10.10.10">
    <property type="entry name" value="Winged helix-like DNA-binding domain superfamily/Winged helix DNA-binding domain"/>
    <property type="match status" value="1"/>
</dbReference>
<dbReference type="NCBIfam" id="TIGR00121">
    <property type="entry name" value="birA_ligase"/>
    <property type="match status" value="1"/>
</dbReference>
<dbReference type="InterPro" id="IPR045864">
    <property type="entry name" value="aa-tRNA-synth_II/BPL/LPL"/>
</dbReference>
<dbReference type="CDD" id="cd16442">
    <property type="entry name" value="BPL"/>
    <property type="match status" value="1"/>
</dbReference>
<feature type="DNA-binding region" description="H-T-H motif" evidence="5">
    <location>
        <begin position="21"/>
        <end position="40"/>
    </location>
</feature>
<dbReference type="PROSITE" id="PS51733">
    <property type="entry name" value="BPL_LPL_CATALYTIC"/>
    <property type="match status" value="1"/>
</dbReference>
<dbReference type="InterPro" id="IPR013196">
    <property type="entry name" value="HTH_11"/>
</dbReference>
<sequence>MNTKQRVLTALLADGDTWHSGDSLASELGLSRESVWKAINALRKAGHDIAARKSQGYRYVSCAHLDDMVIAYHLQHELPLTVEKTVTSTQDVAKKWLATQTELTPAAFVADAQTNGYGRRGRQFYSPAQSGLYLSVVIPNPQADLTQVGLLTTGVATAVVAALREFFPTADFGLKWVNDVMIHERKVAGILCEAVLALESSTSAAFVIGVGLNLDTAQFPDALKQVAGAISDTPIDRNALAASLIDHIMQRAKDYQAGDFLPAYRKLSTVIGRQVTVKIGEQVLIGKVLDIAENGGLELLTDQGLQTITAGEVVKVDVKA</sequence>
<evidence type="ECO:0000256" key="2">
    <source>
        <dbReference type="ARBA" id="ARBA00022741"/>
    </source>
</evidence>
<dbReference type="InterPro" id="IPR003142">
    <property type="entry name" value="BPL_C"/>
</dbReference>
<dbReference type="GO" id="GO:0003677">
    <property type="term" value="F:DNA binding"/>
    <property type="evidence" value="ECO:0007669"/>
    <property type="project" value="UniProtKB-UniRule"/>
</dbReference>
<reference evidence="7 8" key="1">
    <citation type="journal article" date="2015" name="Genome Announc.">
        <title>Expanding the biotechnology potential of lactobacilli through comparative genomics of 213 strains and associated genera.</title>
        <authorList>
            <person name="Sun Z."/>
            <person name="Harris H.M."/>
            <person name="McCann A."/>
            <person name="Guo C."/>
            <person name="Argimon S."/>
            <person name="Zhang W."/>
            <person name="Yang X."/>
            <person name="Jeffery I.B."/>
            <person name="Cooney J.C."/>
            <person name="Kagawa T.F."/>
            <person name="Liu W."/>
            <person name="Song Y."/>
            <person name="Salvetti E."/>
            <person name="Wrobel A."/>
            <person name="Rasinkangas P."/>
            <person name="Parkhill J."/>
            <person name="Rea M.C."/>
            <person name="O'Sullivan O."/>
            <person name="Ritari J."/>
            <person name="Douillard F.P."/>
            <person name="Paul Ross R."/>
            <person name="Yang R."/>
            <person name="Briner A.E."/>
            <person name="Felis G.E."/>
            <person name="de Vos W.M."/>
            <person name="Barrangou R."/>
            <person name="Klaenhammer T.R."/>
            <person name="Caufield P.W."/>
            <person name="Cui Y."/>
            <person name="Zhang H."/>
            <person name="O'Toole P.W."/>
        </authorList>
    </citation>
    <scope>NUCLEOTIDE SEQUENCE [LARGE SCALE GENOMIC DNA]</scope>
    <source>
        <strain evidence="7 8">DSM 13343</strain>
    </source>
</reference>
<keyword evidence="5" id="KW-0238">DNA-binding</keyword>
<dbReference type="InterPro" id="IPR004408">
    <property type="entry name" value="Biotin_CoA_COase_ligase"/>
</dbReference>
<accession>A0A0R1QET2</accession>
<dbReference type="GO" id="GO:0006355">
    <property type="term" value="P:regulation of DNA-templated transcription"/>
    <property type="evidence" value="ECO:0007669"/>
    <property type="project" value="UniProtKB-UniRule"/>
</dbReference>
<dbReference type="PATRIC" id="fig|1423769.4.peg.1852"/>
<dbReference type="Gene3D" id="2.30.30.100">
    <property type="match status" value="1"/>
</dbReference>
<evidence type="ECO:0000313" key="7">
    <source>
        <dbReference type="EMBL" id="KRL43328.1"/>
    </source>
</evidence>
<dbReference type="SUPFAM" id="SSF55681">
    <property type="entry name" value="Class II aaRS and biotin synthetases"/>
    <property type="match status" value="1"/>
</dbReference>
<dbReference type="SUPFAM" id="SSF50037">
    <property type="entry name" value="C-terminal domain of transcriptional repressors"/>
    <property type="match status" value="1"/>
</dbReference>
<comment type="catalytic activity">
    <reaction evidence="5">
        <text>biotin + L-lysyl-[protein] + ATP = N(6)-biotinyl-L-lysyl-[protein] + AMP + diphosphate + H(+)</text>
        <dbReference type="Rhea" id="RHEA:11756"/>
        <dbReference type="Rhea" id="RHEA-COMP:9752"/>
        <dbReference type="Rhea" id="RHEA-COMP:10505"/>
        <dbReference type="ChEBI" id="CHEBI:15378"/>
        <dbReference type="ChEBI" id="CHEBI:29969"/>
        <dbReference type="ChEBI" id="CHEBI:30616"/>
        <dbReference type="ChEBI" id="CHEBI:33019"/>
        <dbReference type="ChEBI" id="CHEBI:57586"/>
        <dbReference type="ChEBI" id="CHEBI:83144"/>
        <dbReference type="ChEBI" id="CHEBI:456215"/>
        <dbReference type="EC" id="6.3.4.15"/>
    </reaction>
</comment>
<feature type="domain" description="BPL/LPL catalytic" evidence="6">
    <location>
        <begin position="65"/>
        <end position="256"/>
    </location>
</feature>
<name>A0A0R1QET2_9LACO</name>
<dbReference type="AlphaFoldDB" id="A0A0R1QET2"/>
<comment type="caution">
    <text evidence="7">The sequence shown here is derived from an EMBL/GenBank/DDBJ whole genome shotgun (WGS) entry which is preliminary data.</text>
</comment>
<dbReference type="SUPFAM" id="SSF46785">
    <property type="entry name" value="Winged helix' DNA-binding domain"/>
    <property type="match status" value="1"/>
</dbReference>
<dbReference type="InterPro" id="IPR030855">
    <property type="entry name" value="Bifunct_BirA"/>
</dbReference>
<keyword evidence="4 5" id="KW-0092">Biotin</keyword>
<evidence type="ECO:0000256" key="5">
    <source>
        <dbReference type="HAMAP-Rule" id="MF_00978"/>
    </source>
</evidence>
<comment type="similarity">
    <text evidence="5">Belongs to the biotin--protein ligase family.</text>
</comment>
<dbReference type="InterPro" id="IPR008988">
    <property type="entry name" value="Transcriptional_repressor_C"/>
</dbReference>
<comment type="caution">
    <text evidence="5">Lacks conserved residue(s) required for the propagation of feature annotation.</text>
</comment>
<dbReference type="Pfam" id="PF03099">
    <property type="entry name" value="BPL_LplA_LipB"/>
    <property type="match status" value="1"/>
</dbReference>
<keyword evidence="8" id="KW-1185">Reference proteome</keyword>
<evidence type="ECO:0000256" key="1">
    <source>
        <dbReference type="ARBA" id="ARBA00022598"/>
    </source>
</evidence>
<keyword evidence="2 5" id="KW-0547">Nucleotide-binding</keyword>
<keyword evidence="5" id="KW-0678">Repressor</keyword>
<keyword evidence="1 5" id="KW-0436">Ligase</keyword>
<dbReference type="PANTHER" id="PTHR12835">
    <property type="entry name" value="BIOTIN PROTEIN LIGASE"/>
    <property type="match status" value="1"/>
</dbReference>
<dbReference type="PANTHER" id="PTHR12835:SF5">
    <property type="entry name" value="BIOTIN--PROTEIN LIGASE"/>
    <property type="match status" value="1"/>
</dbReference>
<dbReference type="InterPro" id="IPR036388">
    <property type="entry name" value="WH-like_DNA-bd_sf"/>
</dbReference>
<evidence type="ECO:0000256" key="3">
    <source>
        <dbReference type="ARBA" id="ARBA00022840"/>
    </source>
</evidence>
<evidence type="ECO:0000313" key="8">
    <source>
        <dbReference type="Proteomes" id="UP000051790"/>
    </source>
</evidence>
<gene>
    <name evidence="5" type="primary">birA</name>
    <name evidence="7" type="ORF">FD01_GL001731</name>
</gene>
<feature type="binding site" evidence="5">
    <location>
        <position position="113"/>
    </location>
    <ligand>
        <name>biotin</name>
        <dbReference type="ChEBI" id="CHEBI:57586"/>
    </ligand>
</feature>
<keyword evidence="3 5" id="KW-0067">ATP-binding</keyword>
<dbReference type="OrthoDB" id="9807064at2"/>
<protein>
    <recommendedName>
        <fullName evidence="5">Bifunctional ligase/repressor BirA</fullName>
    </recommendedName>
    <alternativeName>
        <fullName evidence="5">Biotin--[acetyl-CoA-carboxylase] ligase</fullName>
        <ecNumber evidence="5">6.3.4.15</ecNumber>
    </alternativeName>
    <alternativeName>
        <fullName evidence="5">Biotin--protein ligase</fullName>
    </alternativeName>
    <alternativeName>
        <fullName evidence="5">Biotin-[acetyl-CoA carboxylase] synthetase</fullName>
    </alternativeName>
</protein>
<dbReference type="GO" id="GO:0005524">
    <property type="term" value="F:ATP binding"/>
    <property type="evidence" value="ECO:0007669"/>
    <property type="project" value="UniProtKB-UniRule"/>
</dbReference>
<evidence type="ECO:0000256" key="4">
    <source>
        <dbReference type="ARBA" id="ARBA00023267"/>
    </source>
</evidence>
<dbReference type="HAMAP" id="MF_00978">
    <property type="entry name" value="Bifunct_BirA"/>
    <property type="match status" value="1"/>
</dbReference>
<dbReference type="EC" id="6.3.4.15" evidence="5"/>
<proteinExistence type="inferred from homology"/>
<evidence type="ECO:0000259" key="6">
    <source>
        <dbReference type="PROSITE" id="PS51733"/>
    </source>
</evidence>
<comment type="function">
    <text evidence="5">Acts both as a biotin--[acetyl-CoA-carboxylase] ligase and a repressor.</text>
</comment>
<dbReference type="InterPro" id="IPR004143">
    <property type="entry name" value="BPL_LPL_catalytic"/>
</dbReference>
<dbReference type="RefSeq" id="WP_056964317.1">
    <property type="nucleotide sequence ID" value="NZ_AZEU01000202.1"/>
</dbReference>
<dbReference type="Pfam" id="PF08279">
    <property type="entry name" value="HTH_11"/>
    <property type="match status" value="1"/>
</dbReference>
<organism evidence="7 8">
    <name type="scientific">Lacticaseibacillus manihotivorans DSM 13343 = JCM 12514</name>
    <dbReference type="NCBI Taxonomy" id="1423769"/>
    <lineage>
        <taxon>Bacteria</taxon>
        <taxon>Bacillati</taxon>
        <taxon>Bacillota</taxon>
        <taxon>Bacilli</taxon>
        <taxon>Lactobacillales</taxon>
        <taxon>Lactobacillaceae</taxon>
        <taxon>Lacticaseibacillus</taxon>
    </lineage>
</organism>
<keyword evidence="5" id="KW-0805">Transcription regulation</keyword>
<dbReference type="GO" id="GO:0004077">
    <property type="term" value="F:biotin--[biotin carboxyl-carrier protein] ligase activity"/>
    <property type="evidence" value="ECO:0007669"/>
    <property type="project" value="UniProtKB-UniRule"/>
</dbReference>
<keyword evidence="5" id="KW-0804">Transcription</keyword>
<dbReference type="Proteomes" id="UP000051790">
    <property type="component" value="Unassembled WGS sequence"/>
</dbReference>
<dbReference type="Gene3D" id="3.30.930.10">
    <property type="entry name" value="Bira Bifunctional Protein, Domain 2"/>
    <property type="match status" value="1"/>
</dbReference>
<dbReference type="GO" id="GO:0005737">
    <property type="term" value="C:cytoplasm"/>
    <property type="evidence" value="ECO:0007669"/>
    <property type="project" value="TreeGrafter"/>
</dbReference>
<dbReference type="GO" id="GO:0016740">
    <property type="term" value="F:transferase activity"/>
    <property type="evidence" value="ECO:0007669"/>
    <property type="project" value="UniProtKB-ARBA"/>
</dbReference>
<dbReference type="InterPro" id="IPR036390">
    <property type="entry name" value="WH_DNA-bd_sf"/>
</dbReference>
<dbReference type="Pfam" id="PF02237">
    <property type="entry name" value="BPL_C"/>
    <property type="match status" value="1"/>
</dbReference>
<dbReference type="EMBL" id="AZEU01000202">
    <property type="protein sequence ID" value="KRL43328.1"/>
    <property type="molecule type" value="Genomic_DNA"/>
</dbReference>
<feature type="binding site" evidence="5">
    <location>
        <position position="186"/>
    </location>
    <ligand>
        <name>biotin</name>
        <dbReference type="ChEBI" id="CHEBI:57586"/>
    </ligand>
</feature>
<dbReference type="GO" id="GO:0009249">
    <property type="term" value="P:protein lipoylation"/>
    <property type="evidence" value="ECO:0007669"/>
    <property type="project" value="UniProtKB-ARBA"/>
</dbReference>